<gene>
    <name evidence="8" type="ORF">D1222_08875</name>
</gene>
<dbReference type="PANTHER" id="PTHR43756">
    <property type="entry name" value="CHOLINE MONOOXYGENASE, CHLOROPLASTIC"/>
    <property type="match status" value="1"/>
</dbReference>
<evidence type="ECO:0000256" key="3">
    <source>
        <dbReference type="ARBA" id="ARBA00022723"/>
    </source>
</evidence>
<sequence>MDRQLELELIDELLALKSKRAHFLDETIARNPVDHYLSEARFQLERKHIFRRLPTIAAHTSELSGAGAFLRREVAGLPVLLTRDKAGRANAFLNVCRHRGTRLVEEESGCKHRFSCPYHAWTYASSGELIAAPHFEEGFAGLQKSDLRLKRLTCEERHGFIWVTADEDSPVTLDDHLGPLGEELDALGIEDMFVAQQDAPVHAANWKILVEGGIEAYHFKVAHRATIGPYFEDNLSSYRMIGSHMRSILMRTSMTKLEAEARQDWRLRDHAQILYTIFPNTALLVQSDHIAWINQEALSAGETRVRMTTLAPNREADRPDHWKRNHAITRATLDEDFEIGESIQASIASGANDHMLFGRFEGALDAFNKVVDRQLDGVASQAVAAE</sequence>
<dbReference type="Gene3D" id="2.102.10.10">
    <property type="entry name" value="Rieske [2Fe-2S] iron-sulphur domain"/>
    <property type="match status" value="1"/>
</dbReference>
<evidence type="ECO:0000313" key="8">
    <source>
        <dbReference type="EMBL" id="RIJ29503.1"/>
    </source>
</evidence>
<dbReference type="Gene3D" id="3.90.380.10">
    <property type="entry name" value="Naphthalene 1,2-dioxygenase Alpha Subunit, Chain A, domain 1"/>
    <property type="match status" value="1"/>
</dbReference>
<dbReference type="EMBL" id="QWGA01000006">
    <property type="protein sequence ID" value="RIJ29503.1"/>
    <property type="molecule type" value="Genomic_DNA"/>
</dbReference>
<reference evidence="8 9" key="1">
    <citation type="submission" date="2018-08" db="EMBL/GenBank/DDBJ databases">
        <title>Henriciella mobilis sp. nov., isolated from seawater.</title>
        <authorList>
            <person name="Cheng H."/>
            <person name="Wu Y.-H."/>
            <person name="Xu X.-W."/>
            <person name="Guo L.-L."/>
        </authorList>
    </citation>
    <scope>NUCLEOTIDE SEQUENCE [LARGE SCALE GENOMIC DNA]</scope>
    <source>
        <strain evidence="8 9">CCUG67844</strain>
    </source>
</reference>
<dbReference type="PROSITE" id="PS51296">
    <property type="entry name" value="RIESKE"/>
    <property type="match status" value="1"/>
</dbReference>
<keyword evidence="3" id="KW-0479">Metal-binding</keyword>
<dbReference type="InterPro" id="IPR015879">
    <property type="entry name" value="Ring_hydroxy_dOase_asu_C_dom"/>
</dbReference>
<organism evidence="8 9">
    <name type="scientific">Henriciella algicola</name>
    <dbReference type="NCBI Taxonomy" id="1608422"/>
    <lineage>
        <taxon>Bacteria</taxon>
        <taxon>Pseudomonadati</taxon>
        <taxon>Pseudomonadota</taxon>
        <taxon>Alphaproteobacteria</taxon>
        <taxon>Hyphomonadales</taxon>
        <taxon>Hyphomonadaceae</taxon>
        <taxon>Henriciella</taxon>
    </lineage>
</organism>
<evidence type="ECO:0000256" key="4">
    <source>
        <dbReference type="ARBA" id="ARBA00023002"/>
    </source>
</evidence>
<dbReference type="InterPro" id="IPR001663">
    <property type="entry name" value="Rng_hydr_dOase-A"/>
</dbReference>
<dbReference type="SUPFAM" id="SSF50022">
    <property type="entry name" value="ISP domain"/>
    <property type="match status" value="1"/>
</dbReference>
<dbReference type="RefSeq" id="WP_119453909.1">
    <property type="nucleotide sequence ID" value="NZ_QWGA01000006.1"/>
</dbReference>
<dbReference type="CDD" id="cd03469">
    <property type="entry name" value="Rieske_RO_Alpha_N"/>
    <property type="match status" value="1"/>
</dbReference>
<comment type="caution">
    <text evidence="8">The sequence shown here is derived from an EMBL/GenBank/DDBJ whole genome shotgun (WGS) entry which is preliminary data.</text>
</comment>
<protein>
    <submittedName>
        <fullName evidence="8">Ring-hydroxylating oxygenase subunit alpha</fullName>
    </submittedName>
</protein>
<keyword evidence="6" id="KW-0411">Iron-sulfur</keyword>
<evidence type="ECO:0000256" key="5">
    <source>
        <dbReference type="ARBA" id="ARBA00023004"/>
    </source>
</evidence>
<comment type="cofactor">
    <cofactor evidence="1">
        <name>Fe cation</name>
        <dbReference type="ChEBI" id="CHEBI:24875"/>
    </cofactor>
</comment>
<dbReference type="PANTHER" id="PTHR43756:SF5">
    <property type="entry name" value="CHOLINE MONOOXYGENASE, CHLOROPLASTIC"/>
    <property type="match status" value="1"/>
</dbReference>
<evidence type="ECO:0000256" key="6">
    <source>
        <dbReference type="ARBA" id="ARBA00023014"/>
    </source>
</evidence>
<dbReference type="InterPro" id="IPR017941">
    <property type="entry name" value="Rieske_2Fe-2S"/>
</dbReference>
<dbReference type="GO" id="GO:0051537">
    <property type="term" value="F:2 iron, 2 sulfur cluster binding"/>
    <property type="evidence" value="ECO:0007669"/>
    <property type="project" value="UniProtKB-KW"/>
</dbReference>
<dbReference type="CDD" id="cd08887">
    <property type="entry name" value="RHO_alpha_C_3"/>
    <property type="match status" value="1"/>
</dbReference>
<feature type="domain" description="Rieske" evidence="7">
    <location>
        <begin position="55"/>
        <end position="163"/>
    </location>
</feature>
<evidence type="ECO:0000259" key="7">
    <source>
        <dbReference type="PROSITE" id="PS51296"/>
    </source>
</evidence>
<proteinExistence type="predicted"/>
<evidence type="ECO:0000256" key="2">
    <source>
        <dbReference type="ARBA" id="ARBA00022714"/>
    </source>
</evidence>
<keyword evidence="4" id="KW-0560">Oxidoreductase</keyword>
<keyword evidence="2" id="KW-0001">2Fe-2S</keyword>
<accession>A0A399RG01</accession>
<dbReference type="GO" id="GO:0005506">
    <property type="term" value="F:iron ion binding"/>
    <property type="evidence" value="ECO:0007669"/>
    <property type="project" value="InterPro"/>
</dbReference>
<dbReference type="Pfam" id="PF00848">
    <property type="entry name" value="Ring_hydroxyl_A"/>
    <property type="match status" value="1"/>
</dbReference>
<dbReference type="GO" id="GO:0016491">
    <property type="term" value="F:oxidoreductase activity"/>
    <property type="evidence" value="ECO:0007669"/>
    <property type="project" value="UniProtKB-KW"/>
</dbReference>
<dbReference type="Proteomes" id="UP000265845">
    <property type="component" value="Unassembled WGS sequence"/>
</dbReference>
<name>A0A399RG01_9PROT</name>
<keyword evidence="5" id="KW-0408">Iron</keyword>
<dbReference type="PRINTS" id="PR00090">
    <property type="entry name" value="RNGDIOXGNASE"/>
</dbReference>
<keyword evidence="9" id="KW-1185">Reference proteome</keyword>
<evidence type="ECO:0000313" key="9">
    <source>
        <dbReference type="Proteomes" id="UP000265845"/>
    </source>
</evidence>
<dbReference type="SUPFAM" id="SSF55961">
    <property type="entry name" value="Bet v1-like"/>
    <property type="match status" value="1"/>
</dbReference>
<dbReference type="OrthoDB" id="7456916at2"/>
<evidence type="ECO:0000256" key="1">
    <source>
        <dbReference type="ARBA" id="ARBA00001962"/>
    </source>
</evidence>
<dbReference type="InterPro" id="IPR036922">
    <property type="entry name" value="Rieske_2Fe-2S_sf"/>
</dbReference>
<dbReference type="AlphaFoldDB" id="A0A399RG01"/>
<dbReference type="Pfam" id="PF00355">
    <property type="entry name" value="Rieske"/>
    <property type="match status" value="1"/>
</dbReference>